<comment type="caution">
    <text evidence="2">The sequence shown here is derived from an EMBL/GenBank/DDBJ whole genome shotgun (WGS) entry which is preliminary data.</text>
</comment>
<feature type="transmembrane region" description="Helical" evidence="1">
    <location>
        <begin position="20"/>
        <end position="42"/>
    </location>
</feature>
<gene>
    <name evidence="2" type="ORF">CSB45_15635</name>
</gene>
<evidence type="ECO:0000313" key="3">
    <source>
        <dbReference type="Proteomes" id="UP000229740"/>
    </source>
</evidence>
<evidence type="ECO:0000256" key="1">
    <source>
        <dbReference type="SAM" id="Phobius"/>
    </source>
</evidence>
<dbReference type="AlphaFoldDB" id="A0A2G6E0D1"/>
<accession>A0A2G6E0D1</accession>
<reference evidence="2 3" key="1">
    <citation type="submission" date="2017-10" db="EMBL/GenBank/DDBJ databases">
        <title>Novel microbial diversity and functional potential in the marine mammal oral microbiome.</title>
        <authorList>
            <person name="Dudek N.K."/>
            <person name="Sun C.L."/>
            <person name="Burstein D."/>
            <person name="Kantor R.S."/>
            <person name="Aliaga Goltsman D.S."/>
            <person name="Bik E.M."/>
            <person name="Thomas B.C."/>
            <person name="Banfield J.F."/>
            <person name="Relman D.A."/>
        </authorList>
    </citation>
    <scope>NUCLEOTIDE SEQUENCE [LARGE SCALE GENOMIC DNA]</scope>
    <source>
        <strain evidence="2">DOLZORAL124_49_17</strain>
    </source>
</reference>
<evidence type="ECO:0000313" key="2">
    <source>
        <dbReference type="EMBL" id="PID55514.1"/>
    </source>
</evidence>
<keyword evidence="1" id="KW-0812">Transmembrane</keyword>
<organism evidence="2 3">
    <name type="scientific">candidate division KSB3 bacterium</name>
    <dbReference type="NCBI Taxonomy" id="2044937"/>
    <lineage>
        <taxon>Bacteria</taxon>
        <taxon>candidate division KSB3</taxon>
    </lineage>
</organism>
<keyword evidence="1" id="KW-1133">Transmembrane helix</keyword>
<proteinExistence type="predicted"/>
<dbReference type="EMBL" id="PDPS01000082">
    <property type="protein sequence ID" value="PID55514.1"/>
    <property type="molecule type" value="Genomic_DNA"/>
</dbReference>
<protein>
    <submittedName>
        <fullName evidence="2">Uncharacterized protein</fullName>
    </submittedName>
</protein>
<dbReference type="Proteomes" id="UP000229740">
    <property type="component" value="Unassembled WGS sequence"/>
</dbReference>
<sequence>MATAKKKKPGKVKFELARSAVLGIAVVVFCLFLWTFIFGVWAGQSMLAPQGEAASKKKSSITLRKKLTVMPQASEEIPPPFIRAEKKKRGP</sequence>
<keyword evidence="1" id="KW-0472">Membrane</keyword>
<name>A0A2G6E0D1_9BACT</name>